<dbReference type="EMBL" id="BAVS01000038">
    <property type="protein sequence ID" value="GAE95080.1"/>
    <property type="molecule type" value="Genomic_DNA"/>
</dbReference>
<dbReference type="AlphaFoldDB" id="W4VNX0"/>
<comment type="caution">
    <text evidence="1">The sequence shown here is derived from an EMBL/GenBank/DDBJ whole genome shotgun (WGS) entry which is preliminary data.</text>
</comment>
<gene>
    <name evidence="1" type="ORF">JCM21714_4289</name>
</gene>
<evidence type="ECO:0000313" key="2">
    <source>
        <dbReference type="Proteomes" id="UP000019102"/>
    </source>
</evidence>
<dbReference type="Gene3D" id="2.40.260.10">
    <property type="entry name" value="Sortase"/>
    <property type="match status" value="1"/>
</dbReference>
<dbReference type="SUPFAM" id="SSF63817">
    <property type="entry name" value="Sortase"/>
    <property type="match status" value="1"/>
</dbReference>
<reference evidence="1 2" key="1">
    <citation type="journal article" date="2014" name="Genome Announc.">
        <title>Draft Genome Sequence of the Boron-Tolerant and Moderately Halotolerant Bacterium Gracilibacillus boraciitolerans JCM 21714T.</title>
        <authorList>
            <person name="Ahmed I."/>
            <person name="Oshima K."/>
            <person name="Suda W."/>
            <person name="Kitamura K."/>
            <person name="Iida T."/>
            <person name="Ohmori Y."/>
            <person name="Fujiwara T."/>
            <person name="Hattori M."/>
            <person name="Ohkuma M."/>
        </authorList>
    </citation>
    <scope>NUCLEOTIDE SEQUENCE [LARGE SCALE GENOMIC DNA]</scope>
    <source>
        <strain evidence="1 2">JCM 21714</strain>
    </source>
</reference>
<accession>W4VNX0</accession>
<proteinExistence type="predicted"/>
<name>W4VNX0_9BACI</name>
<dbReference type="eggNOG" id="COG3764">
    <property type="taxonomic scope" value="Bacteria"/>
</dbReference>
<sequence length="121" mass="13415">MKKIAFLFVFAGLVLLGIGGYQYFKIQAAEKQTMTEATELLEQSSKQDNDAQKVTPQNFFPEMGDAVGILEIPTLEAKLPIVEGTDPDDLEKGVGHYLGSAILNKMIRLYYLAIVIPFFVV</sequence>
<dbReference type="InterPro" id="IPR023365">
    <property type="entry name" value="Sortase_dom-sf"/>
</dbReference>
<organism evidence="1 2">
    <name type="scientific">Gracilibacillus boraciitolerans JCM 21714</name>
    <dbReference type="NCBI Taxonomy" id="1298598"/>
    <lineage>
        <taxon>Bacteria</taxon>
        <taxon>Bacillati</taxon>
        <taxon>Bacillota</taxon>
        <taxon>Bacilli</taxon>
        <taxon>Bacillales</taxon>
        <taxon>Bacillaceae</taxon>
        <taxon>Gracilibacillus</taxon>
    </lineage>
</organism>
<keyword evidence="2" id="KW-1185">Reference proteome</keyword>
<evidence type="ECO:0000313" key="1">
    <source>
        <dbReference type="EMBL" id="GAE95080.1"/>
    </source>
</evidence>
<protein>
    <submittedName>
        <fullName evidence="1">Uncharacterized protein</fullName>
    </submittedName>
</protein>
<dbReference type="STRING" id="1298598.JCM21714_4289"/>
<dbReference type="Proteomes" id="UP000019102">
    <property type="component" value="Unassembled WGS sequence"/>
</dbReference>